<dbReference type="InterPro" id="IPR016098">
    <property type="entry name" value="CAP/MinC_C"/>
</dbReference>
<dbReference type="InterPro" id="IPR018106">
    <property type="entry name" value="CAP_CS_N"/>
</dbReference>
<comment type="similarity">
    <text evidence="2 7">Belongs to the CAP family.</text>
</comment>
<dbReference type="Pfam" id="PF01213">
    <property type="entry name" value="CAP_N-CM"/>
    <property type="match status" value="1"/>
</dbReference>
<dbReference type="GO" id="GO:0005886">
    <property type="term" value="C:plasma membrane"/>
    <property type="evidence" value="ECO:0007669"/>
    <property type="project" value="UniProtKB-SubCell"/>
</dbReference>
<evidence type="ECO:0000256" key="4">
    <source>
        <dbReference type="ARBA" id="ARBA00023136"/>
    </source>
</evidence>
<dbReference type="PROSITE" id="PS51329">
    <property type="entry name" value="C_CAP_COFACTOR_C"/>
    <property type="match status" value="1"/>
</dbReference>
<dbReference type="SUPFAM" id="SSF69340">
    <property type="entry name" value="C-terminal domain of adenylylcyclase associated protein"/>
    <property type="match status" value="1"/>
</dbReference>
<proteinExistence type="inferred from homology"/>
<feature type="compositionally biased region" description="Polar residues" evidence="8">
    <location>
        <begin position="48"/>
        <end position="59"/>
    </location>
</feature>
<dbReference type="InterPro" id="IPR001837">
    <property type="entry name" value="Adenylate_cyclase-assoc_CAP"/>
</dbReference>
<feature type="region of interest" description="Disordered" evidence="8">
    <location>
        <begin position="35"/>
        <end position="59"/>
    </location>
</feature>
<dbReference type="Gene3D" id="2.160.20.70">
    <property type="match status" value="1"/>
</dbReference>
<dbReference type="GO" id="GO:0008179">
    <property type="term" value="F:adenylate cyclase binding"/>
    <property type="evidence" value="ECO:0007669"/>
    <property type="project" value="TreeGrafter"/>
</dbReference>
<dbReference type="AlphaFoldDB" id="A0A9N8Z4Z8"/>
<dbReference type="Pfam" id="PF08603">
    <property type="entry name" value="CAP_C"/>
    <property type="match status" value="1"/>
</dbReference>
<dbReference type="GO" id="GO:0019933">
    <property type="term" value="P:cAMP-mediated signaling"/>
    <property type="evidence" value="ECO:0007669"/>
    <property type="project" value="TreeGrafter"/>
</dbReference>
<dbReference type="InterPro" id="IPR053950">
    <property type="entry name" value="CAP_N"/>
</dbReference>
<feature type="domain" description="C-CAP/cofactor C-like" evidence="9">
    <location>
        <begin position="305"/>
        <end position="452"/>
    </location>
</feature>
<dbReference type="FunFam" id="1.25.40.330:FF:000001">
    <property type="entry name" value="Adenylyl cyclase-associated protein"/>
    <property type="match status" value="1"/>
</dbReference>
<keyword evidence="11" id="KW-1185">Reference proteome</keyword>
<accession>A0A9N8Z4Z8</accession>
<dbReference type="InterPro" id="IPR017901">
    <property type="entry name" value="C-CAP_CF_C-like"/>
</dbReference>
<keyword evidence="4" id="KW-0472">Membrane</keyword>
<comment type="function">
    <text evidence="5">The N-terminal domain binds to adenylyl cyclase, thereby enabling adenylyl cyclase to be activated by upstream regulatory signals, such as Ras. The C-terminal domain is required for normal cellular morphology and growth control.</text>
</comment>
<dbReference type="GO" id="GO:0003779">
    <property type="term" value="F:actin binding"/>
    <property type="evidence" value="ECO:0007669"/>
    <property type="project" value="InterPro"/>
</dbReference>
<dbReference type="InterPro" id="IPR013992">
    <property type="entry name" value="Adenylate_cyclase-assoc_CAP_N"/>
</dbReference>
<name>A0A9N8Z4Z8_9GLOM</name>
<gene>
    <name evidence="10" type="ORF">PBRASI_LOCUS839</name>
</gene>
<evidence type="ECO:0000256" key="1">
    <source>
        <dbReference type="ARBA" id="ARBA00004202"/>
    </source>
</evidence>
<reference evidence="10" key="1">
    <citation type="submission" date="2021-06" db="EMBL/GenBank/DDBJ databases">
        <authorList>
            <person name="Kallberg Y."/>
            <person name="Tangrot J."/>
            <person name="Rosling A."/>
        </authorList>
    </citation>
    <scope>NUCLEOTIDE SEQUENCE</scope>
    <source>
        <strain evidence="10">BR232B</strain>
    </source>
</reference>
<dbReference type="PANTHER" id="PTHR10652:SF0">
    <property type="entry name" value="ADENYLYL CYCLASE-ASSOCIATED PROTEIN"/>
    <property type="match status" value="1"/>
</dbReference>
<evidence type="ECO:0000259" key="9">
    <source>
        <dbReference type="PROSITE" id="PS51329"/>
    </source>
</evidence>
<dbReference type="GO" id="GO:0007015">
    <property type="term" value="P:actin filament organization"/>
    <property type="evidence" value="ECO:0007669"/>
    <property type="project" value="TreeGrafter"/>
</dbReference>
<keyword evidence="3" id="KW-1003">Cell membrane</keyword>
<evidence type="ECO:0000256" key="8">
    <source>
        <dbReference type="SAM" id="MobiDB-lite"/>
    </source>
</evidence>
<evidence type="ECO:0000313" key="11">
    <source>
        <dbReference type="Proteomes" id="UP000789739"/>
    </source>
</evidence>
<dbReference type="InterPro" id="IPR036223">
    <property type="entry name" value="CAP_C_sf"/>
</dbReference>
<dbReference type="EMBL" id="CAJVPI010000047">
    <property type="protein sequence ID" value="CAG8466119.1"/>
    <property type="molecule type" value="Genomic_DNA"/>
</dbReference>
<evidence type="ECO:0000256" key="2">
    <source>
        <dbReference type="ARBA" id="ARBA00007659"/>
    </source>
</evidence>
<dbReference type="Proteomes" id="UP000789739">
    <property type="component" value="Unassembled WGS sequence"/>
</dbReference>
<sequence length="474" mass="51438">MTEFQSFTTLIKRLEAATSRLEDLATSTASAAAVTNNLGRPPVGGQPAPTSYSVPASNNVPDEPEVPLVLAAYDEIMENPLKNFVALSKSIGGLVEDQSHSVEDIFIAQRDFIYIATQSQKPSLSSDTFSELLKLTQQALEKVCEYRENNRPSSFFNHLSTVSEGIGALGWVTVEPRPAPYVGDLKESAQFYAHRVIQEWRDRDRAHVDWANSFIILLTELQGYVKKYHPTGLVWNPQGVDAKTFIGRKPAQTAVFAEINKGEGITASLKKVDKSQMTHKNPALRVGATVGDVGAKSQKKGPTAPPKPASLSMKKPPKTVLDGNKWTIENYENDSNVVLDNTAINQTVYIYGCKNSTIQVKGKVNTVTVDSCQKTGVLLESVVAAVDVVNCKSIQLQILGKTPTIALDKTDSGQVFLSASCLDVEILTAKCSAININIPEIGENGDYAERPVPEQLKSTIVDGKLITVPVEHAG</sequence>
<comment type="caution">
    <text evidence="10">The sequence shown here is derived from an EMBL/GenBank/DDBJ whole genome shotgun (WGS) entry which is preliminary data.</text>
</comment>
<dbReference type="SMART" id="SM00673">
    <property type="entry name" value="CARP"/>
    <property type="match status" value="2"/>
</dbReference>
<dbReference type="InterPro" id="IPR013912">
    <property type="entry name" value="Adenylate_cyclase-assoc_CAP_C"/>
</dbReference>
<dbReference type="PROSITE" id="PS01088">
    <property type="entry name" value="CAP_1"/>
    <property type="match status" value="1"/>
</dbReference>
<protein>
    <recommendedName>
        <fullName evidence="6 7">Adenylyl cyclase-associated protein</fullName>
    </recommendedName>
</protein>
<dbReference type="InterPro" id="IPR006599">
    <property type="entry name" value="CARP_motif"/>
</dbReference>
<dbReference type="OrthoDB" id="77251at2759"/>
<dbReference type="InterPro" id="IPR036222">
    <property type="entry name" value="CAP_N_sf"/>
</dbReference>
<dbReference type="FunFam" id="2.160.20.70:FF:000001">
    <property type="entry name" value="Adenylyl cyclase-associated protein"/>
    <property type="match status" value="1"/>
</dbReference>
<evidence type="ECO:0000256" key="7">
    <source>
        <dbReference type="RuleBase" id="RU000647"/>
    </source>
</evidence>
<evidence type="ECO:0000313" key="10">
    <source>
        <dbReference type="EMBL" id="CAG8466119.1"/>
    </source>
</evidence>
<dbReference type="PROSITE" id="PS01089">
    <property type="entry name" value="CAP_2"/>
    <property type="match status" value="1"/>
</dbReference>
<dbReference type="Pfam" id="PF21938">
    <property type="entry name" value="CAP_N"/>
    <property type="match status" value="1"/>
</dbReference>
<dbReference type="SUPFAM" id="SSF101278">
    <property type="entry name" value="N-terminal domain of adenylylcyclase associated protein, CAP"/>
    <property type="match status" value="1"/>
</dbReference>
<evidence type="ECO:0000256" key="5">
    <source>
        <dbReference type="ARBA" id="ARBA00054756"/>
    </source>
</evidence>
<dbReference type="Gene3D" id="1.25.40.330">
    <property type="entry name" value="Adenylate cyclase-associated CAP, N-terminal domain"/>
    <property type="match status" value="1"/>
</dbReference>
<organism evidence="10 11">
    <name type="scientific">Paraglomus brasilianum</name>
    <dbReference type="NCBI Taxonomy" id="144538"/>
    <lineage>
        <taxon>Eukaryota</taxon>
        <taxon>Fungi</taxon>
        <taxon>Fungi incertae sedis</taxon>
        <taxon>Mucoromycota</taxon>
        <taxon>Glomeromycotina</taxon>
        <taxon>Glomeromycetes</taxon>
        <taxon>Paraglomerales</taxon>
        <taxon>Paraglomeraceae</taxon>
        <taxon>Paraglomus</taxon>
    </lineage>
</organism>
<feature type="region of interest" description="Disordered" evidence="8">
    <location>
        <begin position="291"/>
        <end position="314"/>
    </location>
</feature>
<comment type="subcellular location">
    <subcellularLocation>
        <location evidence="1">Cell membrane</location>
        <topology evidence="1">Peripheral membrane protein</topology>
    </subcellularLocation>
</comment>
<dbReference type="PANTHER" id="PTHR10652">
    <property type="entry name" value="ADENYLYL CYCLASE-ASSOCIATED PROTEIN"/>
    <property type="match status" value="1"/>
</dbReference>
<dbReference type="GO" id="GO:0005737">
    <property type="term" value="C:cytoplasm"/>
    <property type="evidence" value="ECO:0007669"/>
    <property type="project" value="TreeGrafter"/>
</dbReference>
<evidence type="ECO:0000256" key="3">
    <source>
        <dbReference type="ARBA" id="ARBA00022475"/>
    </source>
</evidence>
<evidence type="ECO:0000256" key="6">
    <source>
        <dbReference type="ARBA" id="ARBA00072052"/>
    </source>
</evidence>
<dbReference type="InterPro" id="IPR028417">
    <property type="entry name" value="CAP_CS_C"/>
</dbReference>